<dbReference type="Proteomes" id="UP000316621">
    <property type="component" value="Chromosome 2"/>
</dbReference>
<feature type="domain" description="Retrotransposon gag" evidence="2">
    <location>
        <begin position="118"/>
        <end position="197"/>
    </location>
</feature>
<accession>A0A4Y7ISQ9</accession>
<reference evidence="3 4" key="1">
    <citation type="journal article" date="2018" name="Science">
        <title>The opium poppy genome and morphinan production.</title>
        <authorList>
            <person name="Guo L."/>
            <person name="Winzer T."/>
            <person name="Yang X."/>
            <person name="Li Y."/>
            <person name="Ning Z."/>
            <person name="He Z."/>
            <person name="Teodor R."/>
            <person name="Lu Y."/>
            <person name="Bowser T.A."/>
            <person name="Graham I.A."/>
            <person name="Ye K."/>
        </authorList>
    </citation>
    <scope>NUCLEOTIDE SEQUENCE [LARGE SCALE GENOMIC DNA]</scope>
    <source>
        <strain evidence="4">cv. HN1</strain>
        <tissue evidence="3">Leaves</tissue>
    </source>
</reference>
<organism evidence="3 4">
    <name type="scientific">Papaver somniferum</name>
    <name type="common">Opium poppy</name>
    <dbReference type="NCBI Taxonomy" id="3469"/>
    <lineage>
        <taxon>Eukaryota</taxon>
        <taxon>Viridiplantae</taxon>
        <taxon>Streptophyta</taxon>
        <taxon>Embryophyta</taxon>
        <taxon>Tracheophyta</taxon>
        <taxon>Spermatophyta</taxon>
        <taxon>Magnoliopsida</taxon>
        <taxon>Ranunculales</taxon>
        <taxon>Papaveraceae</taxon>
        <taxon>Papaveroideae</taxon>
        <taxon>Papaver</taxon>
    </lineage>
</organism>
<evidence type="ECO:0000313" key="4">
    <source>
        <dbReference type="Proteomes" id="UP000316621"/>
    </source>
</evidence>
<keyword evidence="4" id="KW-1185">Reference proteome</keyword>
<dbReference type="AlphaFoldDB" id="A0A4Y7ISQ9"/>
<dbReference type="Pfam" id="PF03732">
    <property type="entry name" value="Retrotrans_gag"/>
    <property type="match status" value="1"/>
</dbReference>
<protein>
    <recommendedName>
        <fullName evidence="2">Retrotransposon gag domain-containing protein</fullName>
    </recommendedName>
</protein>
<sequence>MSGLLWHPTTGGYSGKTVRGTMPTRRDVNGPQPNGEEGEDRRERMEATLDRVVGTLGTLVQVIETQRQGRVNLEKFLKVVGRKEFKGTEESLEAERWSMGIQKEFLALRVEENDKIRFATYLFTGAGDYWWDSIKRVRNVTVWADFETLFFDKYFPETVKAQMRAEFATLTQGDMTISQLDKKFSELECFGDNLVNTPLRRARKLQDALKPAICARGMSFTCTT</sequence>
<dbReference type="InterPro" id="IPR005162">
    <property type="entry name" value="Retrotrans_gag_dom"/>
</dbReference>
<dbReference type="Gramene" id="RZC50475">
    <property type="protein sequence ID" value="RZC50475"/>
    <property type="gene ID" value="C5167_018899"/>
</dbReference>
<evidence type="ECO:0000259" key="2">
    <source>
        <dbReference type="Pfam" id="PF03732"/>
    </source>
</evidence>
<evidence type="ECO:0000313" key="3">
    <source>
        <dbReference type="EMBL" id="RZC50475.1"/>
    </source>
</evidence>
<name>A0A4Y7ISQ9_PAPSO</name>
<evidence type="ECO:0000256" key="1">
    <source>
        <dbReference type="SAM" id="MobiDB-lite"/>
    </source>
</evidence>
<dbReference type="EMBL" id="CM010716">
    <property type="protein sequence ID" value="RZC50475.1"/>
    <property type="molecule type" value="Genomic_DNA"/>
</dbReference>
<dbReference type="OMA" id="MSNERIN"/>
<feature type="region of interest" description="Disordered" evidence="1">
    <location>
        <begin position="1"/>
        <end position="42"/>
    </location>
</feature>
<gene>
    <name evidence="3" type="ORF">C5167_018899</name>
</gene>
<proteinExistence type="predicted"/>